<dbReference type="VEuPathDB" id="VectorBase:ACUA018945"/>
<evidence type="ECO:0000313" key="1">
    <source>
        <dbReference type="EnsemblMetazoa" id="ACUA018945-PA"/>
    </source>
</evidence>
<dbReference type="EnsemblMetazoa" id="ACUA018945-RA">
    <property type="protein sequence ID" value="ACUA018945-PA"/>
    <property type="gene ID" value="ACUA018945"/>
</dbReference>
<sequence>MADTREMCHIEQMLGISQPTIVREVIAVVFHLRLIFGHQFSCGNGCGDVLIVRQDIHQLWQCCIADRTCNVPLDPLQNQQLIFKSSVPCYTCLWEAEKSKRPESIVERDDHYTLLHKINRIVQERVTASTQEPSTVDVHHHRQSGCICTGQLSPAHI</sequence>
<reference evidence="2" key="1">
    <citation type="submission" date="2013-09" db="EMBL/GenBank/DDBJ databases">
        <title>The Genome Sequence of Anopheles culicifacies species A.</title>
        <authorList>
            <consortium name="The Broad Institute Genomics Platform"/>
            <person name="Neafsey D.E."/>
            <person name="Besansky N."/>
            <person name="Howell P."/>
            <person name="Walton C."/>
            <person name="Young S.K."/>
            <person name="Zeng Q."/>
            <person name="Gargeya S."/>
            <person name="Fitzgerald M."/>
            <person name="Haas B."/>
            <person name="Abouelleil A."/>
            <person name="Allen A.W."/>
            <person name="Alvarado L."/>
            <person name="Arachchi H.M."/>
            <person name="Berlin A.M."/>
            <person name="Chapman S.B."/>
            <person name="Gainer-Dewar J."/>
            <person name="Goldberg J."/>
            <person name="Griggs A."/>
            <person name="Gujja S."/>
            <person name="Hansen M."/>
            <person name="Howarth C."/>
            <person name="Imamovic A."/>
            <person name="Ireland A."/>
            <person name="Larimer J."/>
            <person name="McCowan C."/>
            <person name="Murphy C."/>
            <person name="Pearson M."/>
            <person name="Poon T.W."/>
            <person name="Priest M."/>
            <person name="Roberts A."/>
            <person name="Saif S."/>
            <person name="Shea T."/>
            <person name="Sisk P."/>
            <person name="Sykes S."/>
            <person name="Wortman J."/>
            <person name="Nusbaum C."/>
            <person name="Birren B."/>
        </authorList>
    </citation>
    <scope>NUCLEOTIDE SEQUENCE [LARGE SCALE GENOMIC DNA]</scope>
    <source>
        <strain evidence="2">A-37</strain>
    </source>
</reference>
<protein>
    <submittedName>
        <fullName evidence="1">Uncharacterized protein</fullName>
    </submittedName>
</protein>
<proteinExistence type="predicted"/>
<keyword evidence="2" id="KW-1185">Reference proteome</keyword>
<dbReference type="Proteomes" id="UP000075883">
    <property type="component" value="Unassembled WGS sequence"/>
</dbReference>
<organism evidence="1 2">
    <name type="scientific">Anopheles culicifacies</name>
    <dbReference type="NCBI Taxonomy" id="139723"/>
    <lineage>
        <taxon>Eukaryota</taxon>
        <taxon>Metazoa</taxon>
        <taxon>Ecdysozoa</taxon>
        <taxon>Arthropoda</taxon>
        <taxon>Hexapoda</taxon>
        <taxon>Insecta</taxon>
        <taxon>Pterygota</taxon>
        <taxon>Neoptera</taxon>
        <taxon>Endopterygota</taxon>
        <taxon>Diptera</taxon>
        <taxon>Nematocera</taxon>
        <taxon>Culicoidea</taxon>
        <taxon>Culicidae</taxon>
        <taxon>Anophelinae</taxon>
        <taxon>Anopheles</taxon>
        <taxon>culicifacies species complex</taxon>
    </lineage>
</organism>
<dbReference type="EMBL" id="AXCM01005517">
    <property type="status" value="NOT_ANNOTATED_CDS"/>
    <property type="molecule type" value="Genomic_DNA"/>
</dbReference>
<dbReference type="AlphaFoldDB" id="A0A182MIA6"/>
<accession>A0A182MIA6</accession>
<reference evidence="1" key="2">
    <citation type="submission" date="2020-05" db="UniProtKB">
        <authorList>
            <consortium name="EnsemblMetazoa"/>
        </authorList>
    </citation>
    <scope>IDENTIFICATION</scope>
    <source>
        <strain evidence="1">A-37</strain>
    </source>
</reference>
<name>A0A182MIA6_9DIPT</name>
<evidence type="ECO:0000313" key="2">
    <source>
        <dbReference type="Proteomes" id="UP000075883"/>
    </source>
</evidence>